<protein>
    <submittedName>
        <fullName evidence="2">Uncharacterized protein</fullName>
    </submittedName>
</protein>
<comment type="caution">
    <text evidence="2">The sequence shown here is derived from an EMBL/GenBank/DDBJ whole genome shotgun (WGS) entry which is preliminary data.</text>
</comment>
<feature type="region of interest" description="Disordered" evidence="1">
    <location>
        <begin position="37"/>
        <end position="78"/>
    </location>
</feature>
<feature type="non-terminal residue" evidence="2">
    <location>
        <position position="1"/>
    </location>
</feature>
<dbReference type="Proteomes" id="UP000257109">
    <property type="component" value="Unassembled WGS sequence"/>
</dbReference>
<evidence type="ECO:0000313" key="3">
    <source>
        <dbReference type="Proteomes" id="UP000257109"/>
    </source>
</evidence>
<accession>A0A371EY17</accession>
<dbReference type="EMBL" id="QJKJ01011524">
    <property type="protein sequence ID" value="RDX70940.1"/>
    <property type="molecule type" value="Genomic_DNA"/>
</dbReference>
<evidence type="ECO:0000256" key="1">
    <source>
        <dbReference type="SAM" id="MobiDB-lite"/>
    </source>
</evidence>
<sequence>MKSLMFREMTSWGRSLSPTDTFTFCWLWTTLATKINDAKGRHSIPPINKRPSQSTQQGNQEDSAKVDQSRPEGLEPQP</sequence>
<dbReference type="AlphaFoldDB" id="A0A371EY17"/>
<feature type="compositionally biased region" description="Basic and acidic residues" evidence="1">
    <location>
        <begin position="62"/>
        <end position="78"/>
    </location>
</feature>
<proteinExistence type="predicted"/>
<name>A0A371EY17_MUCPR</name>
<keyword evidence="3" id="KW-1185">Reference proteome</keyword>
<feature type="compositionally biased region" description="Polar residues" evidence="1">
    <location>
        <begin position="50"/>
        <end position="61"/>
    </location>
</feature>
<gene>
    <name evidence="2" type="ORF">CR513_49767</name>
</gene>
<reference evidence="2" key="1">
    <citation type="submission" date="2018-05" db="EMBL/GenBank/DDBJ databases">
        <title>Draft genome of Mucuna pruriens seed.</title>
        <authorList>
            <person name="Nnadi N.E."/>
            <person name="Vos R."/>
            <person name="Hasami M.H."/>
            <person name="Devisetty U.K."/>
            <person name="Aguiy J.C."/>
        </authorList>
    </citation>
    <scope>NUCLEOTIDE SEQUENCE [LARGE SCALE GENOMIC DNA]</scope>
    <source>
        <strain evidence="2">JCA_2017</strain>
    </source>
</reference>
<evidence type="ECO:0000313" key="2">
    <source>
        <dbReference type="EMBL" id="RDX70940.1"/>
    </source>
</evidence>
<organism evidence="2 3">
    <name type="scientific">Mucuna pruriens</name>
    <name type="common">Velvet bean</name>
    <name type="synonym">Dolichos pruriens</name>
    <dbReference type="NCBI Taxonomy" id="157652"/>
    <lineage>
        <taxon>Eukaryota</taxon>
        <taxon>Viridiplantae</taxon>
        <taxon>Streptophyta</taxon>
        <taxon>Embryophyta</taxon>
        <taxon>Tracheophyta</taxon>
        <taxon>Spermatophyta</taxon>
        <taxon>Magnoliopsida</taxon>
        <taxon>eudicotyledons</taxon>
        <taxon>Gunneridae</taxon>
        <taxon>Pentapetalae</taxon>
        <taxon>rosids</taxon>
        <taxon>fabids</taxon>
        <taxon>Fabales</taxon>
        <taxon>Fabaceae</taxon>
        <taxon>Papilionoideae</taxon>
        <taxon>50 kb inversion clade</taxon>
        <taxon>NPAAA clade</taxon>
        <taxon>indigoferoid/millettioid clade</taxon>
        <taxon>Phaseoleae</taxon>
        <taxon>Mucuna</taxon>
    </lineage>
</organism>